<proteinExistence type="predicted"/>
<dbReference type="VEuPathDB" id="FungiDB:RhiirFUN_007932"/>
<evidence type="ECO:0000259" key="1">
    <source>
        <dbReference type="Pfam" id="PF23165"/>
    </source>
</evidence>
<dbReference type="AlphaFoldDB" id="U9V780"/>
<protein>
    <recommendedName>
        <fullName evidence="1">FBX41/ZN365 C2H2-type zinc finger domain-containing protein</fullName>
    </recommendedName>
</protein>
<dbReference type="STRING" id="747089.U9V780"/>
<sequence>MIFSLKEHLHEYTQQMIFKCPICNSFRFGSFDKLKQHLIFIHHDSIVYYVVTDDMMKQEKGDTFEDENEDYVICKAFAKHCDREFIVGQKSFYGIEDLDL</sequence>
<dbReference type="EMBL" id="KI274492">
    <property type="protein sequence ID" value="ESA23771.1"/>
    <property type="molecule type" value="Genomic_DNA"/>
</dbReference>
<feature type="domain" description="FBX41/ZN365 C2H2-type zinc finger" evidence="1">
    <location>
        <begin position="18"/>
        <end position="42"/>
    </location>
</feature>
<gene>
    <name evidence="2" type="ORF">GLOINDRAFT_83830</name>
</gene>
<name>U9V780_RHIID</name>
<evidence type="ECO:0000313" key="2">
    <source>
        <dbReference type="EMBL" id="ESA23771.1"/>
    </source>
</evidence>
<accession>U9V780</accession>
<dbReference type="Pfam" id="PF23165">
    <property type="entry name" value="zf-C2H2_FBX41"/>
    <property type="match status" value="1"/>
</dbReference>
<organism evidence="2">
    <name type="scientific">Rhizophagus irregularis (strain DAOM 181602 / DAOM 197198 / MUCL 43194)</name>
    <name type="common">Arbuscular mycorrhizal fungus</name>
    <name type="synonym">Glomus intraradices</name>
    <dbReference type="NCBI Taxonomy" id="747089"/>
    <lineage>
        <taxon>Eukaryota</taxon>
        <taxon>Fungi</taxon>
        <taxon>Fungi incertae sedis</taxon>
        <taxon>Mucoromycota</taxon>
        <taxon>Glomeromycotina</taxon>
        <taxon>Glomeromycetes</taxon>
        <taxon>Glomerales</taxon>
        <taxon>Glomeraceae</taxon>
        <taxon>Rhizophagus</taxon>
    </lineage>
</organism>
<reference evidence="2" key="1">
    <citation type="submission" date="2013-07" db="EMBL/GenBank/DDBJ databases">
        <title>The genome of an arbuscular mycorrhizal fungus provides insights into the evolution of the oldest plant symbiosis.</title>
        <authorList>
            <consortium name="DOE Joint Genome Institute"/>
            <person name="Tisserant E."/>
            <person name="Malbreil M."/>
            <person name="Kuo A."/>
            <person name="Kohler A."/>
            <person name="Symeonidi A."/>
            <person name="Balestrini R."/>
            <person name="Charron P."/>
            <person name="Duensing N."/>
            <person name="Frei-dit-Frey N."/>
            <person name="Gianinazzi-Pearson V."/>
            <person name="Gilbert B."/>
            <person name="Handa Y."/>
            <person name="Hijri M."/>
            <person name="Kaul R."/>
            <person name="Kawaguchi M."/>
            <person name="Krajinski F."/>
            <person name="Lammers P."/>
            <person name="Lapierre D."/>
            <person name="Masclaux F.G."/>
            <person name="Murat C."/>
            <person name="Morin E."/>
            <person name="Ndikumana S."/>
            <person name="Pagni M."/>
            <person name="Petitpierre D."/>
            <person name="Requena N."/>
            <person name="Rosikiewicz P."/>
            <person name="Riley R."/>
            <person name="Saito K."/>
            <person name="San Clemente H."/>
            <person name="Shapiro H."/>
            <person name="van Tuinen D."/>
            <person name="Becard G."/>
            <person name="Bonfante P."/>
            <person name="Paszkowski U."/>
            <person name="Shachar-Hill Y."/>
            <person name="Young J.P."/>
            <person name="Sanders I.R."/>
            <person name="Henrissat B."/>
            <person name="Rensing S.A."/>
            <person name="Grigoriev I.V."/>
            <person name="Corradi N."/>
            <person name="Roux C."/>
            <person name="Martin F."/>
        </authorList>
    </citation>
    <scope>NUCLEOTIDE SEQUENCE</scope>
    <source>
        <strain evidence="2">DAOM 197198</strain>
    </source>
</reference>
<dbReference type="HOGENOM" id="CLU_2307478_0_0_1"/>
<dbReference type="InterPro" id="IPR057038">
    <property type="entry name" value="FBX41/ZN365_Znf-C2H2"/>
</dbReference>